<accession>A0ABW3I875</accession>
<proteinExistence type="inferred from homology"/>
<dbReference type="NCBIfam" id="NF008585">
    <property type="entry name" value="PRK11548.1"/>
    <property type="match status" value="1"/>
</dbReference>
<comment type="caution">
    <text evidence="7">The sequence shown here is derived from an EMBL/GenBank/DDBJ whole genome shotgun (WGS) entry which is preliminary data.</text>
</comment>
<keyword evidence="4" id="KW-0564">Palmitate</keyword>
<dbReference type="PANTHER" id="PTHR37482:SF1">
    <property type="entry name" value="OUTER MEMBRANE PROTEIN ASSEMBLY FACTOR BAME"/>
    <property type="match status" value="1"/>
</dbReference>
<evidence type="ECO:0000256" key="1">
    <source>
        <dbReference type="ARBA" id="ARBA00022729"/>
    </source>
</evidence>
<dbReference type="HAMAP" id="MF_00925">
    <property type="entry name" value="OM_assembly_BamE"/>
    <property type="match status" value="1"/>
</dbReference>
<dbReference type="PROSITE" id="PS51257">
    <property type="entry name" value="PROKAR_LIPOPROTEIN"/>
    <property type="match status" value="1"/>
</dbReference>
<evidence type="ECO:0000256" key="2">
    <source>
        <dbReference type="ARBA" id="ARBA00023136"/>
    </source>
</evidence>
<organism evidence="7 8">
    <name type="scientific">Seminibacterium arietis</name>
    <dbReference type="NCBI Taxonomy" id="1173502"/>
    <lineage>
        <taxon>Bacteria</taxon>
        <taxon>Pseudomonadati</taxon>
        <taxon>Pseudomonadota</taxon>
        <taxon>Gammaproteobacteria</taxon>
        <taxon>Pasteurellales</taxon>
        <taxon>Pasteurellaceae</taxon>
        <taxon>Seminibacterium</taxon>
    </lineage>
</organism>
<evidence type="ECO:0000256" key="3">
    <source>
        <dbReference type="ARBA" id="ARBA00023237"/>
    </source>
</evidence>
<protein>
    <recommendedName>
        <fullName evidence="4">Outer membrane protein assembly factor BamE</fullName>
    </recommendedName>
</protein>
<dbReference type="InterPro" id="IPR037873">
    <property type="entry name" value="BamE-like"/>
</dbReference>
<keyword evidence="1 4" id="KW-0732">Signal</keyword>
<dbReference type="Proteomes" id="UP001596996">
    <property type="component" value="Unassembled WGS sequence"/>
</dbReference>
<evidence type="ECO:0000256" key="4">
    <source>
        <dbReference type="HAMAP-Rule" id="MF_00925"/>
    </source>
</evidence>
<reference evidence="8" key="1">
    <citation type="journal article" date="2019" name="Int. J. Syst. Evol. Microbiol.">
        <title>The Global Catalogue of Microorganisms (GCM) 10K type strain sequencing project: providing services to taxonomists for standard genome sequencing and annotation.</title>
        <authorList>
            <consortium name="The Broad Institute Genomics Platform"/>
            <consortium name="The Broad Institute Genome Sequencing Center for Infectious Disease"/>
            <person name="Wu L."/>
            <person name="Ma J."/>
        </authorList>
    </citation>
    <scope>NUCLEOTIDE SEQUENCE [LARGE SCALE GENOMIC DNA]</scope>
    <source>
        <strain evidence="8">CCUG 61707</strain>
    </source>
</reference>
<evidence type="ECO:0000256" key="5">
    <source>
        <dbReference type="SAM" id="SignalP"/>
    </source>
</evidence>
<feature type="signal peptide" evidence="5">
    <location>
        <begin position="1"/>
        <end position="20"/>
    </location>
</feature>
<keyword evidence="3 4" id="KW-0998">Cell outer membrane</keyword>
<dbReference type="RefSeq" id="WP_380819945.1">
    <property type="nucleotide sequence ID" value="NZ_JBHTJN010000009.1"/>
</dbReference>
<comment type="function">
    <text evidence="4">Part of the outer membrane protein assembly complex, which is involved in assembly and insertion of beta-barrel proteins into the outer membrane.</text>
</comment>
<dbReference type="InterPro" id="IPR026592">
    <property type="entry name" value="BamE"/>
</dbReference>
<evidence type="ECO:0000313" key="8">
    <source>
        <dbReference type="Proteomes" id="UP001596996"/>
    </source>
</evidence>
<dbReference type="InterPro" id="IPR007450">
    <property type="entry name" value="BamE_dom"/>
</dbReference>
<sequence length="137" mass="15759">MQFKSVIVATVFALSLTACSTVNKIVYRIDVPQGNYLEAATLSQVKVGMNAQQVQYLLGTPVLIDPFNNNSWYYIFLQQKAYQEPEQHSAIITFDKHGIVTKIDLDKPLPDDIKPKINNVIIEKSTKHQKNFWQFWK</sequence>
<comment type="similarity">
    <text evidence="4">Belongs to the BamE family.</text>
</comment>
<name>A0ABW3I875_9PAST</name>
<dbReference type="Pfam" id="PF04355">
    <property type="entry name" value="BamE"/>
    <property type="match status" value="1"/>
</dbReference>
<comment type="subunit">
    <text evidence="4">Part of the Bam complex.</text>
</comment>
<dbReference type="Gene3D" id="3.30.1450.10">
    <property type="match status" value="1"/>
</dbReference>
<evidence type="ECO:0000259" key="6">
    <source>
        <dbReference type="Pfam" id="PF04355"/>
    </source>
</evidence>
<keyword evidence="4" id="KW-0449">Lipoprotein</keyword>
<keyword evidence="2 4" id="KW-0472">Membrane</keyword>
<feature type="domain" description="Outer membrane protein assembly factor BamE" evidence="6">
    <location>
        <begin position="34"/>
        <end position="103"/>
    </location>
</feature>
<keyword evidence="8" id="KW-1185">Reference proteome</keyword>
<gene>
    <name evidence="4 7" type="primary">bamE</name>
    <name evidence="7" type="ORF">ACFQ02_04660</name>
</gene>
<dbReference type="EMBL" id="JBHTJN010000009">
    <property type="protein sequence ID" value="MFD0966145.1"/>
    <property type="molecule type" value="Genomic_DNA"/>
</dbReference>
<dbReference type="PANTHER" id="PTHR37482">
    <property type="entry name" value="OUTER MEMBRANE PROTEIN ASSEMBLY FACTOR BAME"/>
    <property type="match status" value="1"/>
</dbReference>
<comment type="subcellular location">
    <subcellularLocation>
        <location evidence="4">Cell outer membrane</location>
        <topology evidence="4">Lipid-anchor</topology>
    </subcellularLocation>
</comment>
<evidence type="ECO:0000313" key="7">
    <source>
        <dbReference type="EMBL" id="MFD0966145.1"/>
    </source>
</evidence>
<feature type="chain" id="PRO_5046243435" description="Outer membrane protein assembly factor BamE" evidence="5">
    <location>
        <begin position="21"/>
        <end position="137"/>
    </location>
</feature>